<feature type="repeat" description="TPR" evidence="3">
    <location>
        <begin position="3"/>
        <end position="36"/>
    </location>
</feature>
<dbReference type="InterPro" id="IPR019734">
    <property type="entry name" value="TPR_rpt"/>
</dbReference>
<dbReference type="PROSITE" id="PS50005">
    <property type="entry name" value="TPR"/>
    <property type="match status" value="2"/>
</dbReference>
<dbReference type="Gene3D" id="1.25.40.10">
    <property type="entry name" value="Tetratricopeptide repeat domain"/>
    <property type="match status" value="2"/>
</dbReference>
<proteinExistence type="predicted"/>
<dbReference type="SMART" id="SM00028">
    <property type="entry name" value="TPR"/>
    <property type="match status" value="3"/>
</dbReference>
<dbReference type="Pfam" id="PF07719">
    <property type="entry name" value="TPR_2"/>
    <property type="match status" value="1"/>
</dbReference>
<evidence type="ECO:0000256" key="1">
    <source>
        <dbReference type="ARBA" id="ARBA00022737"/>
    </source>
</evidence>
<feature type="repeat" description="TPR" evidence="3">
    <location>
        <begin position="118"/>
        <end position="151"/>
    </location>
</feature>
<comment type="caution">
    <text evidence="4">The sequence shown here is derived from an EMBL/GenBank/DDBJ whole genome shotgun (WGS) entry which is preliminary data.</text>
</comment>
<dbReference type="PANTHER" id="PTHR44943:SF8">
    <property type="entry name" value="TPR REPEAT-CONTAINING PROTEIN MJ0263"/>
    <property type="match status" value="1"/>
</dbReference>
<gene>
    <name evidence="4" type="ORF">DX130_09555</name>
</gene>
<keyword evidence="5" id="KW-1185">Reference proteome</keyword>
<dbReference type="InterPro" id="IPR051685">
    <property type="entry name" value="Ycf3/AcsC/BcsC/TPR_MFPF"/>
</dbReference>
<evidence type="ECO:0000313" key="4">
    <source>
        <dbReference type="EMBL" id="REK77226.1"/>
    </source>
</evidence>
<dbReference type="InterPro" id="IPR013105">
    <property type="entry name" value="TPR_2"/>
</dbReference>
<protein>
    <submittedName>
        <fullName evidence="4">Tetratricopeptide repeat protein</fullName>
    </submittedName>
</protein>
<name>A0A371PLZ6_9BACL</name>
<reference evidence="4 5" key="1">
    <citation type="submission" date="2018-08" db="EMBL/GenBank/DDBJ databases">
        <title>Paenibacillus sp. M4BSY-1, whole genome shotgun sequence.</title>
        <authorList>
            <person name="Tuo L."/>
        </authorList>
    </citation>
    <scope>NUCLEOTIDE SEQUENCE [LARGE SCALE GENOMIC DNA]</scope>
    <source>
        <strain evidence="4 5">M4BSY-1</strain>
    </source>
</reference>
<dbReference type="OrthoDB" id="2658522at2"/>
<dbReference type="InterPro" id="IPR011990">
    <property type="entry name" value="TPR-like_helical_dom_sf"/>
</dbReference>
<evidence type="ECO:0000313" key="5">
    <source>
        <dbReference type="Proteomes" id="UP000261905"/>
    </source>
</evidence>
<dbReference type="SUPFAM" id="SSF48452">
    <property type="entry name" value="TPR-like"/>
    <property type="match status" value="1"/>
</dbReference>
<dbReference type="PANTHER" id="PTHR44943">
    <property type="entry name" value="CELLULOSE SYNTHASE OPERON PROTEIN C"/>
    <property type="match status" value="1"/>
</dbReference>
<dbReference type="AlphaFoldDB" id="A0A371PLZ6"/>
<keyword evidence="2 3" id="KW-0802">TPR repeat</keyword>
<evidence type="ECO:0000256" key="3">
    <source>
        <dbReference type="PROSITE-ProRule" id="PRU00339"/>
    </source>
</evidence>
<dbReference type="Pfam" id="PF13181">
    <property type="entry name" value="TPR_8"/>
    <property type="match status" value="1"/>
</dbReference>
<evidence type="ECO:0000256" key="2">
    <source>
        <dbReference type="ARBA" id="ARBA00022803"/>
    </source>
</evidence>
<organism evidence="4 5">
    <name type="scientific">Paenibacillus paeoniae</name>
    <dbReference type="NCBI Taxonomy" id="2292705"/>
    <lineage>
        <taxon>Bacteria</taxon>
        <taxon>Bacillati</taxon>
        <taxon>Bacillota</taxon>
        <taxon>Bacilli</taxon>
        <taxon>Bacillales</taxon>
        <taxon>Paenibacillaceae</taxon>
        <taxon>Paenibacillus</taxon>
    </lineage>
</organism>
<accession>A0A371PLZ6</accession>
<dbReference type="EMBL" id="QUBQ01000001">
    <property type="protein sequence ID" value="REK77226.1"/>
    <property type="molecule type" value="Genomic_DNA"/>
</dbReference>
<dbReference type="Proteomes" id="UP000261905">
    <property type="component" value="Unassembled WGS sequence"/>
</dbReference>
<dbReference type="RefSeq" id="WP_116044703.1">
    <property type="nucleotide sequence ID" value="NZ_QUBQ01000001.1"/>
</dbReference>
<keyword evidence="1" id="KW-0677">Repeat</keyword>
<sequence>MDGESCIRKAYEYIFHSDFEEAIYWFEQAIAADPDNAGYYHKCAVSCARSDKWPKAKIYADVAEKLEPDNEEYRYHSQVIQSRLLLAEANGLIAGEKSDTKESAELLRHAVMLDPLSFDAYYTLAMVCMTNGGLDEAIECAREALRLDPNHSAARRLFSDISRKRRMERIRSTMRRR</sequence>